<gene>
    <name evidence="10" type="ORF">SAMN05444008_11397</name>
</gene>
<feature type="binding site" evidence="7">
    <location>
        <begin position="220"/>
        <end position="221"/>
    </location>
    <ligand>
        <name>substrate</name>
    </ligand>
</feature>
<dbReference type="PANTHER" id="PTHR11113">
    <property type="entry name" value="N-ACETYLGLUCOSAMINE-6-PHOSPHATE DEACETYLASE"/>
    <property type="match status" value="1"/>
</dbReference>
<feature type="binding site" evidence="8">
    <location>
        <position position="130"/>
    </location>
    <ligand>
        <name>Zn(2+)</name>
        <dbReference type="ChEBI" id="CHEBI:29105"/>
    </ligand>
</feature>
<evidence type="ECO:0000256" key="3">
    <source>
        <dbReference type="ARBA" id="ARBA00022801"/>
    </source>
</evidence>
<dbReference type="STRING" id="1302690.BUE76_03240"/>
<dbReference type="InterPro" id="IPR003764">
    <property type="entry name" value="GlcNAc_6-P_deAcase"/>
</dbReference>
<feature type="binding site" evidence="7">
    <location>
        <position position="228"/>
    </location>
    <ligand>
        <name>substrate</name>
    </ligand>
</feature>
<dbReference type="EMBL" id="FQUO01000013">
    <property type="protein sequence ID" value="SHF88103.1"/>
    <property type="molecule type" value="Genomic_DNA"/>
</dbReference>
<dbReference type="GO" id="GO:0046872">
    <property type="term" value="F:metal ion binding"/>
    <property type="evidence" value="ECO:0007669"/>
    <property type="project" value="UniProtKB-KW"/>
</dbReference>
<keyword evidence="3 5" id="KW-0378">Hydrolase</keyword>
<evidence type="ECO:0000256" key="2">
    <source>
        <dbReference type="ARBA" id="ARBA00022723"/>
    </source>
</evidence>
<dbReference type="NCBIfam" id="TIGR00221">
    <property type="entry name" value="nagA"/>
    <property type="match status" value="1"/>
</dbReference>
<evidence type="ECO:0000313" key="11">
    <source>
        <dbReference type="Proteomes" id="UP000184368"/>
    </source>
</evidence>
<evidence type="ECO:0000256" key="1">
    <source>
        <dbReference type="ARBA" id="ARBA00010716"/>
    </source>
</evidence>
<dbReference type="PIRSF" id="PIRSF038994">
    <property type="entry name" value="NagA"/>
    <property type="match status" value="1"/>
</dbReference>
<comment type="similarity">
    <text evidence="1 5">Belongs to the metallo-dependent hydrolases superfamily. NagA family.</text>
</comment>
<dbReference type="GO" id="GO:0006046">
    <property type="term" value="P:N-acetylglucosamine catabolic process"/>
    <property type="evidence" value="ECO:0007669"/>
    <property type="project" value="TreeGrafter"/>
</dbReference>
<feature type="domain" description="Amidohydrolase-related" evidence="9">
    <location>
        <begin position="53"/>
        <end position="358"/>
    </location>
</feature>
<evidence type="ECO:0000256" key="4">
    <source>
        <dbReference type="ARBA" id="ARBA00023277"/>
    </source>
</evidence>
<dbReference type="PANTHER" id="PTHR11113:SF14">
    <property type="entry name" value="N-ACETYLGLUCOSAMINE-6-PHOSPHATE DEACETYLASE"/>
    <property type="match status" value="1"/>
</dbReference>
<evidence type="ECO:0000256" key="8">
    <source>
        <dbReference type="PIRSR" id="PIRSR038994-3"/>
    </source>
</evidence>
<evidence type="ECO:0000256" key="5">
    <source>
        <dbReference type="PIRNR" id="PIRNR038994"/>
    </source>
</evidence>
<sequence>MPTIAYLPETLFTGKEFLSGHAVLVNDDTIEAILPATRLPAGTPVQHFPGATLAPAFIDIQIYGANKKLLAVHPTADALQDLYNYCAAGGAPLFQPTVATNTTEVFHHAIDAVRSYWQQGGKGCIGLHVEGPWISMEKRGAHLPQCVHAPTVEEAKALLEYGKGVITMITLAPEVCSPEVIALVQSYGVVVSAGHSSASFAQANQAFNEQGIGVATHMYNAMSALQHREPGLAGALMLHPSAMASIIPDGYHVDYAAIRIAKQLMGDRLFAITDAVTETSEGGYPHQLAGDKYESNGILSGSALTMHKAFVNLVQHCAIPVAEALRMCSLYPARVMKLDGQYGTIAPGCKANFVILEASLQLVATIAV</sequence>
<comment type="cofactor">
    <cofactor evidence="8">
        <name>a divalent metal cation</name>
        <dbReference type="ChEBI" id="CHEBI:60240"/>
    </cofactor>
    <text evidence="8">Binds 1 divalent metal cation per subunit.</text>
</comment>
<dbReference type="Gene3D" id="2.30.40.10">
    <property type="entry name" value="Urease, subunit C, domain 1"/>
    <property type="match status" value="1"/>
</dbReference>
<organism evidence="10 11">
    <name type="scientific">Cnuella takakiae</name>
    <dbReference type="NCBI Taxonomy" id="1302690"/>
    <lineage>
        <taxon>Bacteria</taxon>
        <taxon>Pseudomonadati</taxon>
        <taxon>Bacteroidota</taxon>
        <taxon>Chitinophagia</taxon>
        <taxon>Chitinophagales</taxon>
        <taxon>Chitinophagaceae</taxon>
        <taxon>Cnuella</taxon>
    </lineage>
</organism>
<feature type="binding site" evidence="7">
    <location>
        <begin position="299"/>
        <end position="301"/>
    </location>
    <ligand>
        <name>substrate</name>
    </ligand>
</feature>
<dbReference type="SUPFAM" id="SSF51338">
    <property type="entry name" value="Composite domain of metallo-dependent hydrolases"/>
    <property type="match status" value="1"/>
</dbReference>
<dbReference type="OrthoDB" id="9776488at2"/>
<keyword evidence="2 8" id="KW-0479">Metal-binding</keyword>
<feature type="binding site" evidence="7">
    <location>
        <position position="252"/>
    </location>
    <ligand>
        <name>substrate</name>
    </ligand>
</feature>
<evidence type="ECO:0000259" key="9">
    <source>
        <dbReference type="Pfam" id="PF01979"/>
    </source>
</evidence>
<evidence type="ECO:0000313" key="10">
    <source>
        <dbReference type="EMBL" id="SHF88103.1"/>
    </source>
</evidence>
<feature type="active site" description="Proton donor/acceptor" evidence="6">
    <location>
        <position position="274"/>
    </location>
</feature>
<accession>A0A1M5F945</accession>
<proteinExistence type="inferred from homology"/>
<dbReference type="RefSeq" id="WP_073045365.1">
    <property type="nucleotide sequence ID" value="NZ_FQUO01000013.1"/>
</dbReference>
<dbReference type="InterPro" id="IPR032466">
    <property type="entry name" value="Metal_Hydrolase"/>
</dbReference>
<feature type="binding site" evidence="7">
    <location>
        <position position="141"/>
    </location>
    <ligand>
        <name>substrate</name>
    </ligand>
</feature>
<dbReference type="InterPro" id="IPR006680">
    <property type="entry name" value="Amidohydro-rel"/>
</dbReference>
<evidence type="ECO:0000256" key="6">
    <source>
        <dbReference type="PIRSR" id="PIRSR038994-1"/>
    </source>
</evidence>
<dbReference type="Proteomes" id="UP000184368">
    <property type="component" value="Unassembled WGS sequence"/>
</dbReference>
<reference evidence="10 11" key="1">
    <citation type="submission" date="2016-11" db="EMBL/GenBank/DDBJ databases">
        <authorList>
            <person name="Jaros S."/>
            <person name="Januszkiewicz K."/>
            <person name="Wedrychowicz H."/>
        </authorList>
    </citation>
    <scope>NUCLEOTIDE SEQUENCE [LARGE SCALE GENOMIC DNA]</scope>
    <source>
        <strain evidence="10 11">DSM 26897</strain>
    </source>
</reference>
<dbReference type="GO" id="GO:0008448">
    <property type="term" value="F:N-acetylglucosamine-6-phosphate deacetylase activity"/>
    <property type="evidence" value="ECO:0007669"/>
    <property type="project" value="InterPro"/>
</dbReference>
<feature type="binding site" evidence="8">
    <location>
        <position position="195"/>
    </location>
    <ligand>
        <name>Zn(2+)</name>
        <dbReference type="ChEBI" id="CHEBI:29105"/>
    </ligand>
</feature>
<evidence type="ECO:0000256" key="7">
    <source>
        <dbReference type="PIRSR" id="PIRSR038994-2"/>
    </source>
</evidence>
<dbReference type="Pfam" id="PF01979">
    <property type="entry name" value="Amidohydro_1"/>
    <property type="match status" value="1"/>
</dbReference>
<keyword evidence="11" id="KW-1185">Reference proteome</keyword>
<protein>
    <submittedName>
        <fullName evidence="10">N-acetylglucosamine 6-phosphate deacetylase</fullName>
    </submittedName>
</protein>
<dbReference type="SUPFAM" id="SSF51556">
    <property type="entry name" value="Metallo-dependent hydrolases"/>
    <property type="match status" value="1"/>
</dbReference>
<name>A0A1M5F945_9BACT</name>
<dbReference type="Gene3D" id="3.20.20.140">
    <property type="entry name" value="Metal-dependent hydrolases"/>
    <property type="match status" value="1"/>
</dbReference>
<keyword evidence="4 5" id="KW-0119">Carbohydrate metabolism</keyword>
<dbReference type="InterPro" id="IPR011059">
    <property type="entry name" value="Metal-dep_hydrolase_composite"/>
</dbReference>
<feature type="binding site" evidence="8">
    <location>
        <position position="217"/>
    </location>
    <ligand>
        <name>Zn(2+)</name>
        <dbReference type="ChEBI" id="CHEBI:29105"/>
    </ligand>
</feature>
<dbReference type="AlphaFoldDB" id="A0A1M5F945"/>